<evidence type="ECO:0000256" key="3">
    <source>
        <dbReference type="ARBA" id="ARBA00022723"/>
    </source>
</evidence>
<dbReference type="InterPro" id="IPR006511">
    <property type="entry name" value="SHI_C"/>
</dbReference>
<evidence type="ECO:0000256" key="7">
    <source>
        <dbReference type="ARBA" id="ARBA00023242"/>
    </source>
</evidence>
<evidence type="ECO:0000256" key="4">
    <source>
        <dbReference type="ARBA" id="ARBA00022833"/>
    </source>
</evidence>
<dbReference type="NCBIfam" id="TIGR01623">
    <property type="entry name" value="put_zinc_LRP1"/>
    <property type="match status" value="1"/>
</dbReference>
<dbReference type="Proteomes" id="UP001234989">
    <property type="component" value="Chromosome 7"/>
</dbReference>
<keyword evidence="9" id="KW-1185">Reference proteome</keyword>
<evidence type="ECO:0000256" key="2">
    <source>
        <dbReference type="ARBA" id="ARBA00006911"/>
    </source>
</evidence>
<dbReference type="GO" id="GO:0046872">
    <property type="term" value="F:metal ion binding"/>
    <property type="evidence" value="ECO:0007669"/>
    <property type="project" value="UniProtKB-KW"/>
</dbReference>
<keyword evidence="6" id="KW-0010">Activator</keyword>
<evidence type="ECO:0000256" key="5">
    <source>
        <dbReference type="ARBA" id="ARBA00023125"/>
    </source>
</evidence>
<sequence>FRVIMMRGDGRDRDELGGGIMINNCQDCGNQAKKDCSHSRCRTCCRGRGLQCQTHVKSTWVPAAARREQQFTSQSKRPRDHNMAAPRLPSEVSCPAVFRCVKVISAVDDNAQEQYAYQTSVSIGGHIFKGMLYDQGPAGGETSSSSSAHLHQQVSINAMFDPYPPNLSPFMPQFFPPPRP</sequence>
<dbReference type="InterPro" id="IPR006510">
    <property type="entry name" value="Znf_LRP1"/>
</dbReference>
<keyword evidence="5" id="KW-0238">DNA-binding</keyword>
<evidence type="ECO:0000256" key="6">
    <source>
        <dbReference type="ARBA" id="ARBA00023159"/>
    </source>
</evidence>
<dbReference type="EMBL" id="CP133618">
    <property type="protein sequence ID" value="WMV37645.1"/>
    <property type="molecule type" value="Genomic_DNA"/>
</dbReference>
<comment type="subcellular location">
    <subcellularLocation>
        <location evidence="1">Nucleus</location>
    </subcellularLocation>
</comment>
<dbReference type="Pfam" id="PF05142">
    <property type="entry name" value="DUF702"/>
    <property type="match status" value="2"/>
</dbReference>
<dbReference type="NCBIfam" id="TIGR01624">
    <property type="entry name" value="LRP1_Cterm"/>
    <property type="match status" value="1"/>
</dbReference>
<reference evidence="8" key="1">
    <citation type="submission" date="2023-08" db="EMBL/GenBank/DDBJ databases">
        <title>A de novo genome assembly of Solanum verrucosum Schlechtendal, a Mexican diploid species geographically isolated from the other diploid A-genome species in potato relatives.</title>
        <authorList>
            <person name="Hosaka K."/>
        </authorList>
    </citation>
    <scope>NUCLEOTIDE SEQUENCE</scope>
    <source>
        <tissue evidence="8">Young leaves</tissue>
    </source>
</reference>
<organism evidence="8 9">
    <name type="scientific">Solanum verrucosum</name>
    <dbReference type="NCBI Taxonomy" id="315347"/>
    <lineage>
        <taxon>Eukaryota</taxon>
        <taxon>Viridiplantae</taxon>
        <taxon>Streptophyta</taxon>
        <taxon>Embryophyta</taxon>
        <taxon>Tracheophyta</taxon>
        <taxon>Spermatophyta</taxon>
        <taxon>Magnoliopsida</taxon>
        <taxon>eudicotyledons</taxon>
        <taxon>Gunneridae</taxon>
        <taxon>Pentapetalae</taxon>
        <taxon>asterids</taxon>
        <taxon>lamiids</taxon>
        <taxon>Solanales</taxon>
        <taxon>Solanaceae</taxon>
        <taxon>Solanoideae</taxon>
        <taxon>Solaneae</taxon>
        <taxon>Solanum</taxon>
    </lineage>
</organism>
<dbReference type="GO" id="GO:0003677">
    <property type="term" value="F:DNA binding"/>
    <property type="evidence" value="ECO:0007669"/>
    <property type="project" value="UniProtKB-KW"/>
</dbReference>
<dbReference type="GO" id="GO:0005634">
    <property type="term" value="C:nucleus"/>
    <property type="evidence" value="ECO:0007669"/>
    <property type="project" value="UniProtKB-SubCell"/>
</dbReference>
<evidence type="ECO:0000256" key="1">
    <source>
        <dbReference type="ARBA" id="ARBA00004123"/>
    </source>
</evidence>
<keyword evidence="7" id="KW-0539">Nucleus</keyword>
<proteinExistence type="inferred from homology"/>
<protein>
    <submittedName>
        <fullName evidence="8">Uncharacterized protein</fullName>
    </submittedName>
</protein>
<name>A0AAF0U1N7_SOLVR</name>
<dbReference type="PANTHER" id="PTHR31604">
    <property type="entry name" value="PROTEIN LATERAL ROOT PRIMORDIUM 1"/>
    <property type="match status" value="1"/>
</dbReference>
<dbReference type="GO" id="GO:0045893">
    <property type="term" value="P:positive regulation of DNA-templated transcription"/>
    <property type="evidence" value="ECO:0007669"/>
    <property type="project" value="TreeGrafter"/>
</dbReference>
<comment type="similarity">
    <text evidence="2">Belongs to the SHI protein family.</text>
</comment>
<feature type="non-terminal residue" evidence="8">
    <location>
        <position position="1"/>
    </location>
</feature>
<evidence type="ECO:0000313" key="9">
    <source>
        <dbReference type="Proteomes" id="UP001234989"/>
    </source>
</evidence>
<dbReference type="PANTHER" id="PTHR31604:SF2">
    <property type="entry name" value="PROTEIN SHI RELATED SEQUENCE 7"/>
    <property type="match status" value="1"/>
</dbReference>
<keyword evidence="3" id="KW-0479">Metal-binding</keyword>
<keyword evidence="4" id="KW-0862">Zinc</keyword>
<dbReference type="GO" id="GO:0003700">
    <property type="term" value="F:DNA-binding transcription factor activity"/>
    <property type="evidence" value="ECO:0007669"/>
    <property type="project" value="InterPro"/>
</dbReference>
<dbReference type="AlphaFoldDB" id="A0AAF0U1N7"/>
<gene>
    <name evidence="8" type="ORF">MTR67_031030</name>
</gene>
<accession>A0AAF0U1N7</accession>
<dbReference type="InterPro" id="IPR007818">
    <property type="entry name" value="SHI"/>
</dbReference>
<evidence type="ECO:0000313" key="8">
    <source>
        <dbReference type="EMBL" id="WMV37645.1"/>
    </source>
</evidence>